<feature type="domain" description="DUF4124" evidence="4">
    <location>
        <begin position="18"/>
        <end position="57"/>
    </location>
</feature>
<accession>A0A840G3Z7</accession>
<feature type="domain" description="Glutaredoxin" evidence="3">
    <location>
        <begin position="88"/>
        <end position="148"/>
    </location>
</feature>
<evidence type="ECO:0000259" key="3">
    <source>
        <dbReference type="Pfam" id="PF00462"/>
    </source>
</evidence>
<gene>
    <name evidence="5" type="ORF">GGD90_000089</name>
</gene>
<dbReference type="InterPro" id="IPR036249">
    <property type="entry name" value="Thioredoxin-like_sf"/>
</dbReference>
<keyword evidence="6" id="KW-1185">Reference proteome</keyword>
<dbReference type="Pfam" id="PF00462">
    <property type="entry name" value="Glutaredoxin"/>
    <property type="match status" value="1"/>
</dbReference>
<dbReference type="AlphaFoldDB" id="A0A840G3Z7"/>
<dbReference type="InterPro" id="IPR002109">
    <property type="entry name" value="Glutaredoxin"/>
</dbReference>
<sequence length="182" mass="18986">MRTARLAPRLFTLLASLLLTLAAGNASAQADYRWIDPVSGRTVFSDQPPPPGARRVQSRGSSDAALAGEGGETPLPFATKQAASKYPVKLYTAASCVEPCAQARALLNARGVPFSEKMLQNDAEAAELRERGGGGEIMVPSITVGSQFYRGFEAGSWNNLLDLAGYPGSAAPGSKAAGAFAR</sequence>
<dbReference type="PROSITE" id="PS51354">
    <property type="entry name" value="GLUTAREDOXIN_2"/>
    <property type="match status" value="1"/>
</dbReference>
<dbReference type="RefSeq" id="WP_184414876.1">
    <property type="nucleotide sequence ID" value="NZ_JACIGE010000001.1"/>
</dbReference>
<feature type="region of interest" description="Disordered" evidence="1">
    <location>
        <begin position="40"/>
        <end position="73"/>
    </location>
</feature>
<name>A0A840G3Z7_RHOTE</name>
<dbReference type="CDD" id="cd02976">
    <property type="entry name" value="NrdH"/>
    <property type="match status" value="1"/>
</dbReference>
<dbReference type="SUPFAM" id="SSF52833">
    <property type="entry name" value="Thioredoxin-like"/>
    <property type="match status" value="1"/>
</dbReference>
<organism evidence="5 6">
    <name type="scientific">Rhodocyclus tenuis</name>
    <name type="common">Rhodospirillum tenue</name>
    <dbReference type="NCBI Taxonomy" id="1066"/>
    <lineage>
        <taxon>Bacteria</taxon>
        <taxon>Pseudomonadati</taxon>
        <taxon>Pseudomonadota</taxon>
        <taxon>Betaproteobacteria</taxon>
        <taxon>Rhodocyclales</taxon>
        <taxon>Rhodocyclaceae</taxon>
        <taxon>Rhodocyclus</taxon>
    </lineage>
</organism>
<feature type="chain" id="PRO_5032484262" evidence="2">
    <location>
        <begin position="29"/>
        <end position="182"/>
    </location>
</feature>
<dbReference type="InterPro" id="IPR025392">
    <property type="entry name" value="DUF4124"/>
</dbReference>
<evidence type="ECO:0000313" key="6">
    <source>
        <dbReference type="Proteomes" id="UP000587070"/>
    </source>
</evidence>
<evidence type="ECO:0000256" key="2">
    <source>
        <dbReference type="SAM" id="SignalP"/>
    </source>
</evidence>
<feature type="signal peptide" evidence="2">
    <location>
        <begin position="1"/>
        <end position="28"/>
    </location>
</feature>
<dbReference type="Pfam" id="PF13511">
    <property type="entry name" value="DUF4124"/>
    <property type="match status" value="1"/>
</dbReference>
<dbReference type="Gene3D" id="3.40.30.10">
    <property type="entry name" value="Glutaredoxin"/>
    <property type="match status" value="1"/>
</dbReference>
<comment type="caution">
    <text evidence="5">The sequence shown here is derived from an EMBL/GenBank/DDBJ whole genome shotgun (WGS) entry which is preliminary data.</text>
</comment>
<proteinExistence type="predicted"/>
<dbReference type="Proteomes" id="UP000587070">
    <property type="component" value="Unassembled WGS sequence"/>
</dbReference>
<keyword evidence="2" id="KW-0732">Signal</keyword>
<dbReference type="EMBL" id="JACIGE010000001">
    <property type="protein sequence ID" value="MBB4245740.1"/>
    <property type="molecule type" value="Genomic_DNA"/>
</dbReference>
<evidence type="ECO:0000256" key="1">
    <source>
        <dbReference type="SAM" id="MobiDB-lite"/>
    </source>
</evidence>
<protein>
    <submittedName>
        <fullName evidence="5">Glutaredoxin</fullName>
    </submittedName>
</protein>
<evidence type="ECO:0000313" key="5">
    <source>
        <dbReference type="EMBL" id="MBB4245740.1"/>
    </source>
</evidence>
<evidence type="ECO:0000259" key="4">
    <source>
        <dbReference type="Pfam" id="PF13511"/>
    </source>
</evidence>
<reference evidence="5 6" key="1">
    <citation type="submission" date="2020-08" db="EMBL/GenBank/DDBJ databases">
        <title>Genome sequencing of Purple Non-Sulfur Bacteria from various extreme environments.</title>
        <authorList>
            <person name="Mayer M."/>
        </authorList>
    </citation>
    <scope>NUCLEOTIDE SEQUENCE [LARGE SCALE GENOMIC DNA]</scope>
    <source>
        <strain evidence="5 6">2761</strain>
    </source>
</reference>